<dbReference type="PANTHER" id="PTHR43537:SF24">
    <property type="entry name" value="GLUCONATE OPERON TRANSCRIPTIONAL REPRESSOR"/>
    <property type="match status" value="1"/>
</dbReference>
<evidence type="ECO:0000256" key="1">
    <source>
        <dbReference type="ARBA" id="ARBA00023015"/>
    </source>
</evidence>
<dbReference type="SUPFAM" id="SSF48008">
    <property type="entry name" value="GntR ligand-binding domain-like"/>
    <property type="match status" value="1"/>
</dbReference>
<dbReference type="Gene3D" id="1.20.120.530">
    <property type="entry name" value="GntR ligand-binding domain-like"/>
    <property type="match status" value="1"/>
</dbReference>
<dbReference type="PROSITE" id="PS50949">
    <property type="entry name" value="HTH_GNTR"/>
    <property type="match status" value="1"/>
</dbReference>
<dbReference type="InterPro" id="IPR008920">
    <property type="entry name" value="TF_FadR/GntR_C"/>
</dbReference>
<evidence type="ECO:0000256" key="3">
    <source>
        <dbReference type="ARBA" id="ARBA00023163"/>
    </source>
</evidence>
<sequence length="237" mass="27423">MENNDLDINIVPIKNASLADLVEKKLMEYLKSNNFNAGDSLPKEMELAEALGVSRNVVREGLSRLKMLGMVESKKRKGMIITEPDILSSMTRLMDPALLSEETMQDVFELRLVLEVGMSDLLFIRKTEKDILRLRNIAEREAKDPKCKTSQKVRSKYEIEFHGKLYSMTGNSTLTRFQKMLLPIFNYMMVVEAKLEEEPPRGKINHFDLIDAIEHGTAEEFRNKMREHLTPHYARFK</sequence>
<dbReference type="Pfam" id="PF00392">
    <property type="entry name" value="GntR"/>
    <property type="match status" value="1"/>
</dbReference>
<evidence type="ECO:0000259" key="4">
    <source>
        <dbReference type="PROSITE" id="PS50949"/>
    </source>
</evidence>
<dbReference type="InterPro" id="IPR036388">
    <property type="entry name" value="WH-like_DNA-bd_sf"/>
</dbReference>
<dbReference type="SMART" id="SM00345">
    <property type="entry name" value="HTH_GNTR"/>
    <property type="match status" value="1"/>
</dbReference>
<feature type="domain" description="HTH gntR-type" evidence="4">
    <location>
        <begin position="16"/>
        <end position="84"/>
    </location>
</feature>
<dbReference type="PRINTS" id="PR00035">
    <property type="entry name" value="HTHGNTR"/>
</dbReference>
<dbReference type="Proteomes" id="UP001156666">
    <property type="component" value="Unassembled WGS sequence"/>
</dbReference>
<dbReference type="Pfam" id="PF07729">
    <property type="entry name" value="FCD"/>
    <property type="match status" value="1"/>
</dbReference>
<dbReference type="SMART" id="SM00895">
    <property type="entry name" value="FCD"/>
    <property type="match status" value="1"/>
</dbReference>
<evidence type="ECO:0000313" key="5">
    <source>
        <dbReference type="EMBL" id="GLR17904.1"/>
    </source>
</evidence>
<dbReference type="SUPFAM" id="SSF46785">
    <property type="entry name" value="Winged helix' DNA-binding domain"/>
    <property type="match status" value="1"/>
</dbReference>
<dbReference type="PANTHER" id="PTHR43537">
    <property type="entry name" value="TRANSCRIPTIONAL REGULATOR, GNTR FAMILY"/>
    <property type="match status" value="1"/>
</dbReference>
<dbReference type="GO" id="GO:0003677">
    <property type="term" value="F:DNA binding"/>
    <property type="evidence" value="ECO:0007669"/>
    <property type="project" value="UniProtKB-KW"/>
</dbReference>
<keyword evidence="6" id="KW-1185">Reference proteome</keyword>
<reference evidence="5" key="2">
    <citation type="submission" date="2023-01" db="EMBL/GenBank/DDBJ databases">
        <title>Draft genome sequence of Portibacter lacus strain NBRC 108769.</title>
        <authorList>
            <person name="Sun Q."/>
            <person name="Mori K."/>
        </authorList>
    </citation>
    <scope>NUCLEOTIDE SEQUENCE</scope>
    <source>
        <strain evidence="5">NBRC 108769</strain>
    </source>
</reference>
<accession>A0AA37SQT1</accession>
<evidence type="ECO:0000256" key="2">
    <source>
        <dbReference type="ARBA" id="ARBA00023125"/>
    </source>
</evidence>
<reference evidence="5" key="1">
    <citation type="journal article" date="2014" name="Int. J. Syst. Evol. Microbiol.">
        <title>Complete genome sequence of Corynebacterium casei LMG S-19264T (=DSM 44701T), isolated from a smear-ripened cheese.</title>
        <authorList>
            <consortium name="US DOE Joint Genome Institute (JGI-PGF)"/>
            <person name="Walter F."/>
            <person name="Albersmeier A."/>
            <person name="Kalinowski J."/>
            <person name="Ruckert C."/>
        </authorList>
    </citation>
    <scope>NUCLEOTIDE SEQUENCE</scope>
    <source>
        <strain evidence="5">NBRC 108769</strain>
    </source>
</reference>
<dbReference type="RefSeq" id="WP_235291582.1">
    <property type="nucleotide sequence ID" value="NZ_BSOH01000014.1"/>
</dbReference>
<keyword evidence="1" id="KW-0805">Transcription regulation</keyword>
<dbReference type="EMBL" id="BSOH01000014">
    <property type="protein sequence ID" value="GLR17904.1"/>
    <property type="molecule type" value="Genomic_DNA"/>
</dbReference>
<dbReference type="CDD" id="cd07377">
    <property type="entry name" value="WHTH_GntR"/>
    <property type="match status" value="1"/>
</dbReference>
<comment type="caution">
    <text evidence="5">The sequence shown here is derived from an EMBL/GenBank/DDBJ whole genome shotgun (WGS) entry which is preliminary data.</text>
</comment>
<dbReference type="Gene3D" id="1.10.10.10">
    <property type="entry name" value="Winged helix-like DNA-binding domain superfamily/Winged helix DNA-binding domain"/>
    <property type="match status" value="1"/>
</dbReference>
<organism evidence="5 6">
    <name type="scientific">Portibacter lacus</name>
    <dbReference type="NCBI Taxonomy" id="1099794"/>
    <lineage>
        <taxon>Bacteria</taxon>
        <taxon>Pseudomonadati</taxon>
        <taxon>Bacteroidota</taxon>
        <taxon>Saprospiria</taxon>
        <taxon>Saprospirales</taxon>
        <taxon>Haliscomenobacteraceae</taxon>
        <taxon>Portibacter</taxon>
    </lineage>
</organism>
<evidence type="ECO:0000313" key="6">
    <source>
        <dbReference type="Proteomes" id="UP001156666"/>
    </source>
</evidence>
<keyword evidence="3" id="KW-0804">Transcription</keyword>
<protein>
    <submittedName>
        <fullName evidence="5">GntR family transcriptional regulator</fullName>
    </submittedName>
</protein>
<dbReference type="InterPro" id="IPR000524">
    <property type="entry name" value="Tscrpt_reg_HTH_GntR"/>
</dbReference>
<dbReference type="AlphaFoldDB" id="A0AA37SQT1"/>
<dbReference type="InterPro" id="IPR036390">
    <property type="entry name" value="WH_DNA-bd_sf"/>
</dbReference>
<dbReference type="GO" id="GO:0003700">
    <property type="term" value="F:DNA-binding transcription factor activity"/>
    <property type="evidence" value="ECO:0007669"/>
    <property type="project" value="InterPro"/>
</dbReference>
<gene>
    <name evidence="5" type="ORF">GCM10007940_25190</name>
</gene>
<name>A0AA37SQT1_9BACT</name>
<keyword evidence="2" id="KW-0238">DNA-binding</keyword>
<proteinExistence type="predicted"/>
<dbReference type="InterPro" id="IPR011711">
    <property type="entry name" value="GntR_C"/>
</dbReference>